<organism evidence="3 4">
    <name type="scientific">Mycena maculata</name>
    <dbReference type="NCBI Taxonomy" id="230809"/>
    <lineage>
        <taxon>Eukaryota</taxon>
        <taxon>Fungi</taxon>
        <taxon>Dikarya</taxon>
        <taxon>Basidiomycota</taxon>
        <taxon>Agaricomycotina</taxon>
        <taxon>Agaricomycetes</taxon>
        <taxon>Agaricomycetidae</taxon>
        <taxon>Agaricales</taxon>
        <taxon>Marasmiineae</taxon>
        <taxon>Mycenaceae</taxon>
        <taxon>Mycena</taxon>
    </lineage>
</organism>
<proteinExistence type="predicted"/>
<dbReference type="Pfam" id="PF01425">
    <property type="entry name" value="Amidase"/>
    <property type="match status" value="1"/>
</dbReference>
<dbReference type="Proteomes" id="UP001215280">
    <property type="component" value="Unassembled WGS sequence"/>
</dbReference>
<evidence type="ECO:0000259" key="2">
    <source>
        <dbReference type="Pfam" id="PF01425"/>
    </source>
</evidence>
<name>A0AAD7JBY5_9AGAR</name>
<feature type="signal peptide" evidence="1">
    <location>
        <begin position="1"/>
        <end position="19"/>
    </location>
</feature>
<protein>
    <submittedName>
        <fullName evidence="3">Glutamyl-tRNA amidotransferase subunit A (Glu-ADT subunit A)</fullName>
    </submittedName>
</protein>
<sequence length="572" mass="61639">MHFSRITLGLFSISVPIHGATLTSLPNPAHYVQPFPMAACYGHRLEEAGVAQIQNWYDSGALTVRKVAGCYLDRISQIGPYVNAVMELNPDAMEIADELDRELAAGKKRGPMHGIVVLVKDNFATADKMQTTAGSLALVGSIVPRDAHVVHLLRKSGAVILGHAGMSEWADMRSTDYSEGYSARGGQVRNSYNLTQEPGGSSSGSGHSVSTNMVTVAFGTETDGSVISPAERANIVGIKPTVGLTSRAGIIPESGHQDTVGAFGRTVEDAVYALDAIWGFDWRDEATLEQLGKTPDNYVQFISPKIALKGMKVGIPWERLWQGITTSLQIPALLEAVEILKEHGVEVYNNTNYKYVEEIVSPSGWDWSYGPAKQSEITVVNVDFYNDLRAYLSELGNTTIRSLEDLVSFNDAPKNLASEGGEPDIAAAFASGQDGLLASLATKGIQNSTYKEALTWCRRTSRAEGIDYALNPVMPDGSVVHLDALLIPSDDNGAGTNIPAQAGYPIITVPVGIDEWHTPFGLSFVGTAFSEPTLIRLASAAQDALGNRRVKPTFYEYNATNIPVNWAIGTYL</sequence>
<evidence type="ECO:0000313" key="3">
    <source>
        <dbReference type="EMBL" id="KAJ7760631.1"/>
    </source>
</evidence>
<dbReference type="AlphaFoldDB" id="A0AAD7JBY5"/>
<dbReference type="EMBL" id="JARJLG010000048">
    <property type="protein sequence ID" value="KAJ7760631.1"/>
    <property type="molecule type" value="Genomic_DNA"/>
</dbReference>
<dbReference type="PANTHER" id="PTHR42678:SF37">
    <property type="entry name" value="AMIDASE C869.01-RELATED"/>
    <property type="match status" value="1"/>
</dbReference>
<dbReference type="SUPFAM" id="SSF75304">
    <property type="entry name" value="Amidase signature (AS) enzymes"/>
    <property type="match status" value="1"/>
</dbReference>
<dbReference type="PANTHER" id="PTHR42678">
    <property type="entry name" value="AMIDASE"/>
    <property type="match status" value="1"/>
</dbReference>
<dbReference type="InterPro" id="IPR023631">
    <property type="entry name" value="Amidase_dom"/>
</dbReference>
<keyword evidence="1" id="KW-0732">Signal</keyword>
<dbReference type="Gene3D" id="3.90.1300.10">
    <property type="entry name" value="Amidase signature (AS) domain"/>
    <property type="match status" value="1"/>
</dbReference>
<feature type="domain" description="Amidase" evidence="2">
    <location>
        <begin position="71"/>
        <end position="534"/>
    </location>
</feature>
<reference evidence="3" key="1">
    <citation type="submission" date="2023-03" db="EMBL/GenBank/DDBJ databases">
        <title>Massive genome expansion in bonnet fungi (Mycena s.s.) driven by repeated elements and novel gene families across ecological guilds.</title>
        <authorList>
            <consortium name="Lawrence Berkeley National Laboratory"/>
            <person name="Harder C.B."/>
            <person name="Miyauchi S."/>
            <person name="Viragh M."/>
            <person name="Kuo A."/>
            <person name="Thoen E."/>
            <person name="Andreopoulos B."/>
            <person name="Lu D."/>
            <person name="Skrede I."/>
            <person name="Drula E."/>
            <person name="Henrissat B."/>
            <person name="Morin E."/>
            <person name="Kohler A."/>
            <person name="Barry K."/>
            <person name="LaButti K."/>
            <person name="Morin E."/>
            <person name="Salamov A."/>
            <person name="Lipzen A."/>
            <person name="Mereny Z."/>
            <person name="Hegedus B."/>
            <person name="Baldrian P."/>
            <person name="Stursova M."/>
            <person name="Weitz H."/>
            <person name="Taylor A."/>
            <person name="Grigoriev I.V."/>
            <person name="Nagy L.G."/>
            <person name="Martin F."/>
            <person name="Kauserud H."/>
        </authorList>
    </citation>
    <scope>NUCLEOTIDE SEQUENCE</scope>
    <source>
        <strain evidence="3">CBHHK188m</strain>
    </source>
</reference>
<evidence type="ECO:0000313" key="4">
    <source>
        <dbReference type="Proteomes" id="UP001215280"/>
    </source>
</evidence>
<comment type="caution">
    <text evidence="3">The sequence shown here is derived from an EMBL/GenBank/DDBJ whole genome shotgun (WGS) entry which is preliminary data.</text>
</comment>
<feature type="chain" id="PRO_5042135334" evidence="1">
    <location>
        <begin position="20"/>
        <end position="572"/>
    </location>
</feature>
<evidence type="ECO:0000256" key="1">
    <source>
        <dbReference type="SAM" id="SignalP"/>
    </source>
</evidence>
<keyword evidence="4" id="KW-1185">Reference proteome</keyword>
<accession>A0AAD7JBY5</accession>
<gene>
    <name evidence="3" type="ORF">DFH07DRAFT_816194</name>
</gene>
<dbReference type="InterPro" id="IPR036928">
    <property type="entry name" value="AS_sf"/>
</dbReference>